<dbReference type="EMBL" id="PXYW01000077">
    <property type="protein sequence ID" value="PSR30624.1"/>
    <property type="molecule type" value="Genomic_DNA"/>
</dbReference>
<dbReference type="Gene3D" id="3.40.50.2300">
    <property type="match status" value="2"/>
</dbReference>
<dbReference type="Pfam" id="PF13407">
    <property type="entry name" value="Peripla_BP_4"/>
    <property type="match status" value="1"/>
</dbReference>
<proteinExistence type="inferred from homology"/>
<name>A0A2T2X7Y8_9FIRM</name>
<keyword evidence="3 4" id="KW-0732">Signal</keyword>
<evidence type="ECO:0000256" key="3">
    <source>
        <dbReference type="ARBA" id="ARBA00022729"/>
    </source>
</evidence>
<reference evidence="6 7" key="1">
    <citation type="journal article" date="2014" name="BMC Genomics">
        <title>Comparison of environmental and isolate Sulfobacillus genomes reveals diverse carbon, sulfur, nitrogen, and hydrogen metabolisms.</title>
        <authorList>
            <person name="Justice N.B."/>
            <person name="Norman A."/>
            <person name="Brown C.T."/>
            <person name="Singh A."/>
            <person name="Thomas B.C."/>
            <person name="Banfield J.F."/>
        </authorList>
    </citation>
    <scope>NUCLEOTIDE SEQUENCE [LARGE SCALE GENOMIC DNA]</scope>
    <source>
        <strain evidence="6">AMDSBA4</strain>
    </source>
</reference>
<evidence type="ECO:0000313" key="7">
    <source>
        <dbReference type="Proteomes" id="UP000242972"/>
    </source>
</evidence>
<sequence>MKRWNKTWIPMVAAAMLSTGLAGCGSATTAASTPAKKDFVIGFDNGYIGNTWRAQYVADAQQEAAKLQKQGVISRLIIENTDDNVATQLSQLNSMINEGVNALMIDPVSPTSLGPIISRALAKHILVVITNDPAAYANTYAVVGNNYAFWEIEAKWIALQLHGKGNIVEITGLPGNTADTLRIDAANAVLSHYPNLNVLASVPGKWDPAVAESDMSTLLSTYKTINGVLEQDVMAGGVTQAYKAAGRSLPIMTGDYTFHFLREWAGTYPSLDSIGVDYQPGIVIDALKITVQLLEGKHFKPGVLQGNPINPSLKNAVLVNAAYVVTKHAEPNAPWMQGITDSKAISLKEAVALGQGKPASDSLDGWLSNAEVNALFQK</sequence>
<feature type="signal peptide" evidence="4">
    <location>
        <begin position="1"/>
        <end position="22"/>
    </location>
</feature>
<evidence type="ECO:0000259" key="5">
    <source>
        <dbReference type="Pfam" id="PF13407"/>
    </source>
</evidence>
<dbReference type="InterPro" id="IPR025997">
    <property type="entry name" value="SBP_2_dom"/>
</dbReference>
<comment type="subcellular location">
    <subcellularLocation>
        <location evidence="1">Cell envelope</location>
    </subcellularLocation>
</comment>
<dbReference type="SUPFAM" id="SSF53822">
    <property type="entry name" value="Periplasmic binding protein-like I"/>
    <property type="match status" value="1"/>
</dbReference>
<dbReference type="InterPro" id="IPR028082">
    <property type="entry name" value="Peripla_BP_I"/>
</dbReference>
<comment type="caution">
    <text evidence="6">The sequence shown here is derived from an EMBL/GenBank/DDBJ whole genome shotgun (WGS) entry which is preliminary data.</text>
</comment>
<evidence type="ECO:0000256" key="4">
    <source>
        <dbReference type="SAM" id="SignalP"/>
    </source>
</evidence>
<evidence type="ECO:0000313" key="6">
    <source>
        <dbReference type="EMBL" id="PSR30624.1"/>
    </source>
</evidence>
<feature type="chain" id="PRO_5038567313" evidence="4">
    <location>
        <begin position="23"/>
        <end position="378"/>
    </location>
</feature>
<dbReference type="PANTHER" id="PTHR46847:SF2">
    <property type="entry name" value="ABC TRANSPORTER SUGAR-BINDING PROTEIN"/>
    <property type="match status" value="1"/>
</dbReference>
<dbReference type="GO" id="GO:0030246">
    <property type="term" value="F:carbohydrate binding"/>
    <property type="evidence" value="ECO:0007669"/>
    <property type="project" value="UniProtKB-ARBA"/>
</dbReference>
<evidence type="ECO:0000256" key="1">
    <source>
        <dbReference type="ARBA" id="ARBA00004196"/>
    </source>
</evidence>
<dbReference type="GO" id="GO:0030313">
    <property type="term" value="C:cell envelope"/>
    <property type="evidence" value="ECO:0007669"/>
    <property type="project" value="UniProtKB-SubCell"/>
</dbReference>
<gene>
    <name evidence="6" type="ORF">C7B46_17745</name>
</gene>
<accession>A0A2T2X7Y8</accession>
<dbReference type="AlphaFoldDB" id="A0A2T2X7Y8"/>
<feature type="domain" description="Periplasmic binding protein" evidence="5">
    <location>
        <begin position="41"/>
        <end position="297"/>
    </location>
</feature>
<protein>
    <submittedName>
        <fullName evidence="6">ABC transporter substrate-binding protein</fullName>
    </submittedName>
</protein>
<organism evidence="6 7">
    <name type="scientific">Sulfobacillus benefaciens</name>
    <dbReference type="NCBI Taxonomy" id="453960"/>
    <lineage>
        <taxon>Bacteria</taxon>
        <taxon>Bacillati</taxon>
        <taxon>Bacillota</taxon>
        <taxon>Clostridia</taxon>
        <taxon>Eubacteriales</taxon>
        <taxon>Clostridiales Family XVII. Incertae Sedis</taxon>
        <taxon>Sulfobacillus</taxon>
    </lineage>
</organism>
<comment type="similarity">
    <text evidence="2">Belongs to the bacterial solute-binding protein 2 family.</text>
</comment>
<dbReference type="Proteomes" id="UP000242972">
    <property type="component" value="Unassembled WGS sequence"/>
</dbReference>
<evidence type="ECO:0000256" key="2">
    <source>
        <dbReference type="ARBA" id="ARBA00007639"/>
    </source>
</evidence>
<dbReference type="PROSITE" id="PS51257">
    <property type="entry name" value="PROKAR_LIPOPROTEIN"/>
    <property type="match status" value="1"/>
</dbReference>
<dbReference type="PANTHER" id="PTHR46847">
    <property type="entry name" value="D-ALLOSE-BINDING PERIPLASMIC PROTEIN-RELATED"/>
    <property type="match status" value="1"/>
</dbReference>